<keyword evidence="7" id="KW-0256">Endoplasmic reticulum</keyword>
<dbReference type="InterPro" id="IPR045687">
    <property type="entry name" value="PIGG/GPI7_C"/>
</dbReference>
<comment type="subcellular location">
    <subcellularLocation>
        <location evidence="1">Endoplasmic reticulum membrane</location>
        <topology evidence="1">Multi-pass membrane protein</topology>
    </subcellularLocation>
</comment>
<sequence length="957" mass="105712">MGMPAKWASGRNGDLGGWKWAIAVSLGIMLLHSLSILLFTRGFLLTRSELSQYSQCNDVADSPCFPPPPDQNANGSCWTKPAVDRLVIIVLDALRFDFVAPSAFFAEKKPWMDKLQAIHKFASQNQSTAGIFKAIADPPTTSLQRLKGLTTGGLPTFIDVGNSFGAPAIVEDNLIHQLVQNGKRVVMMGDDTWLQLFPHHFVRSYPFPSFNVKDLDTVDNGCIMNLFPTLYEEDWDVLIAHFLGVDHAGHIFGVDSTPMIQKLEQYNEIIEKVVSVLESQSGPGGLHENTMLLVMGDHGQTINGDHGGGAAEEVETAIFALSLKKPPLPPPAAADSSSCKLDMHGRRICINSIPQLDFAATVSALLGLPFPFGSIGRVNSQLFSLAGGTLNQEKSTTGDDSSPLEVENWMQYYVNVLCINSWQVKKYIDVYSSLSLIGFSEKDLLHVSKLYAEAQELWSSTSKNFSLDKSHKAFAPLPVVKQQLDAYSKFLGSVAALARSNWTEFNLKLMGLGFFIMLSSLYLHLFLIRRLDKQCGLQSCLSRYSREFFGVTFACILVLIRACSFLSNSFILEEGRVASFLLATIAIYQLRCAIAKKIMLLEALGLCLLVPMLRISIELGQLKQAVNSLFLKVDPSRTLGIDNDSQLWMYVAEVLPISALIMVACLLYKSTASCSSQGILKYVVAVTLCNYMLIPLHWASDSSLFSLPPFLEGIKGNIIPRVTYAAGLLQLSLLAISQLVVRERAQNLEECTVAKVLALLSAWSSTIIILSGKQGPLVALASSIGGWCLTRLMALEQDTRSESSRSSLSYVLPVTQWSLLAVCMFFSTGHWCAFDGLRYAAAFIGFDEFNLFRQAILLAIDTFGFSHILPIFGLPLLVAFCYPQRQNKQVFSMRLCQVYLIYGFITAVPVTFTMLCVTIHRRHLMVWGLFAPKFVFDIVGLLLGDLLIFLSALYYNA</sequence>
<dbReference type="UniPathway" id="UPA00196"/>
<keyword evidence="4" id="KW-0337">GPI-anchor biosynthesis</keyword>
<feature type="transmembrane region" description="Helical" evidence="11">
    <location>
        <begin position="777"/>
        <end position="795"/>
    </location>
</feature>
<feature type="transmembrane region" description="Helical" evidence="11">
    <location>
        <begin position="899"/>
        <end position="922"/>
    </location>
</feature>
<evidence type="ECO:0000256" key="5">
    <source>
        <dbReference type="ARBA" id="ARBA00022679"/>
    </source>
</evidence>
<keyword evidence="13" id="KW-1185">Reference proteome</keyword>
<dbReference type="InterPro" id="IPR039524">
    <property type="entry name" value="PIGO/GPI13"/>
</dbReference>
<protein>
    <submittedName>
        <fullName evidence="14 15">GPI ethanolamine phosphate transferase 3</fullName>
    </submittedName>
</protein>
<feature type="transmembrane region" description="Helical" evidence="11">
    <location>
        <begin position="548"/>
        <end position="571"/>
    </location>
</feature>
<dbReference type="CDD" id="cd16023">
    <property type="entry name" value="GPI_EPT_3"/>
    <property type="match status" value="1"/>
</dbReference>
<feature type="transmembrane region" description="Helical" evidence="11">
    <location>
        <begin position="807"/>
        <end position="827"/>
    </location>
</feature>
<feature type="transmembrane region" description="Helical" evidence="11">
    <location>
        <begin position="855"/>
        <end position="878"/>
    </location>
</feature>
<dbReference type="InterPro" id="IPR037675">
    <property type="entry name" value="PIG-O_N"/>
</dbReference>
<evidence type="ECO:0000256" key="6">
    <source>
        <dbReference type="ARBA" id="ARBA00022692"/>
    </source>
</evidence>
<feature type="domain" description="GPI ethanolamine phosphate transferase 2 C-terminal" evidence="12">
    <location>
        <begin position="816"/>
        <end position="940"/>
    </location>
</feature>
<proteinExistence type="inferred from homology"/>
<evidence type="ECO:0000256" key="4">
    <source>
        <dbReference type="ARBA" id="ARBA00022502"/>
    </source>
</evidence>
<keyword evidence="10" id="KW-0325">Glycoprotein</keyword>
<evidence type="ECO:0000256" key="2">
    <source>
        <dbReference type="ARBA" id="ARBA00004687"/>
    </source>
</evidence>
<evidence type="ECO:0000313" key="15">
    <source>
        <dbReference type="RefSeq" id="XP_011074026.1"/>
    </source>
</evidence>
<keyword evidence="5 14" id="KW-0808">Transferase</keyword>
<evidence type="ECO:0000256" key="9">
    <source>
        <dbReference type="ARBA" id="ARBA00023136"/>
    </source>
</evidence>
<dbReference type="PANTHER" id="PTHR23071">
    <property type="entry name" value="PHOSPHATIDYLINOSITOL GLYCAN"/>
    <property type="match status" value="1"/>
</dbReference>
<dbReference type="GO" id="GO:0005789">
    <property type="term" value="C:endoplasmic reticulum membrane"/>
    <property type="evidence" value="ECO:0007669"/>
    <property type="project" value="UniProtKB-SubCell"/>
</dbReference>
<dbReference type="Gene3D" id="3.40.720.10">
    <property type="entry name" value="Alkaline Phosphatase, subunit A"/>
    <property type="match status" value="1"/>
</dbReference>
<dbReference type="SUPFAM" id="SSF53649">
    <property type="entry name" value="Alkaline phosphatase-like"/>
    <property type="match status" value="1"/>
</dbReference>
<reference evidence="14" key="1">
    <citation type="submission" date="2022-04" db="UniProtKB">
        <authorList>
            <consortium name="RefSeq"/>
        </authorList>
    </citation>
    <scope>IDENTIFICATION</scope>
</reference>
<feature type="transmembrane region" description="Helical" evidence="11">
    <location>
        <begin position="509"/>
        <end position="528"/>
    </location>
</feature>
<feature type="transmembrane region" description="Helical" evidence="11">
    <location>
        <begin position="718"/>
        <end position="741"/>
    </location>
</feature>
<name>A0A6I9SUA5_SESIN</name>
<dbReference type="OrthoDB" id="272139at2759"/>
<dbReference type="GO" id="GO:0006506">
    <property type="term" value="P:GPI anchor biosynthetic process"/>
    <property type="evidence" value="ECO:0007669"/>
    <property type="project" value="UniProtKB-UniPathway"/>
</dbReference>
<evidence type="ECO:0000256" key="7">
    <source>
        <dbReference type="ARBA" id="ARBA00022824"/>
    </source>
</evidence>
<keyword evidence="8 11" id="KW-1133">Transmembrane helix</keyword>
<dbReference type="PANTHER" id="PTHR23071:SF1">
    <property type="entry name" value="GPI ETHANOLAMINE PHOSPHATE TRANSFERASE 3"/>
    <property type="match status" value="1"/>
</dbReference>
<gene>
    <name evidence="14 15" type="primary">LOC105158836</name>
</gene>
<feature type="transmembrane region" description="Helical" evidence="11">
    <location>
        <begin position="753"/>
        <end position="771"/>
    </location>
</feature>
<dbReference type="Pfam" id="PF19316">
    <property type="entry name" value="PIGO_PIGG"/>
    <property type="match status" value="1"/>
</dbReference>
<comment type="pathway">
    <text evidence="2">Glycolipid biosynthesis; glycosylphosphatidylinositol-anchor biosynthesis.</text>
</comment>
<evidence type="ECO:0000313" key="14">
    <source>
        <dbReference type="RefSeq" id="XP_011074025.1"/>
    </source>
</evidence>
<dbReference type="InterPro" id="IPR017850">
    <property type="entry name" value="Alkaline_phosphatase_core_sf"/>
</dbReference>
<keyword evidence="9 11" id="KW-0472">Membrane</keyword>
<dbReference type="GeneID" id="105158836"/>
<feature type="transmembrane region" description="Helical" evidence="11">
    <location>
        <begin position="679"/>
        <end position="698"/>
    </location>
</feature>
<evidence type="ECO:0000256" key="10">
    <source>
        <dbReference type="ARBA" id="ARBA00023180"/>
    </source>
</evidence>
<evidence type="ECO:0000313" key="13">
    <source>
        <dbReference type="Proteomes" id="UP000504604"/>
    </source>
</evidence>
<dbReference type="KEGG" id="sind:105158836"/>
<keyword evidence="6 11" id="KW-0812">Transmembrane</keyword>
<dbReference type="Proteomes" id="UP000504604">
    <property type="component" value="Linkage group LG3"/>
</dbReference>
<dbReference type="GO" id="GO:0051377">
    <property type="term" value="F:mannose-ethanolamine phosphotransferase activity"/>
    <property type="evidence" value="ECO:0007669"/>
    <property type="project" value="InterPro"/>
</dbReference>
<evidence type="ECO:0000256" key="11">
    <source>
        <dbReference type="SAM" id="Phobius"/>
    </source>
</evidence>
<accession>A0A6I9SUA5</accession>
<dbReference type="AlphaFoldDB" id="A0A6I9SUA5"/>
<evidence type="ECO:0000256" key="3">
    <source>
        <dbReference type="ARBA" id="ARBA00008695"/>
    </source>
</evidence>
<feature type="transmembrane region" description="Helical" evidence="11">
    <location>
        <begin position="647"/>
        <end position="667"/>
    </location>
</feature>
<organism evidence="14">
    <name type="scientific">Sesamum indicum</name>
    <name type="common">Oriental sesame</name>
    <name type="synonym">Sesamum orientale</name>
    <dbReference type="NCBI Taxonomy" id="4182"/>
    <lineage>
        <taxon>Eukaryota</taxon>
        <taxon>Viridiplantae</taxon>
        <taxon>Streptophyta</taxon>
        <taxon>Embryophyta</taxon>
        <taxon>Tracheophyta</taxon>
        <taxon>Spermatophyta</taxon>
        <taxon>Magnoliopsida</taxon>
        <taxon>eudicotyledons</taxon>
        <taxon>Gunneridae</taxon>
        <taxon>Pentapetalae</taxon>
        <taxon>asterids</taxon>
        <taxon>lamiids</taxon>
        <taxon>Lamiales</taxon>
        <taxon>Pedaliaceae</taxon>
        <taxon>Sesamum</taxon>
    </lineage>
</organism>
<evidence type="ECO:0000259" key="12">
    <source>
        <dbReference type="Pfam" id="PF19316"/>
    </source>
</evidence>
<comment type="similarity">
    <text evidence="3">Belongs to the PIGG/PIGN/PIGO family. PIGO subfamily.</text>
</comment>
<feature type="transmembrane region" description="Helical" evidence="11">
    <location>
        <begin position="20"/>
        <end position="44"/>
    </location>
</feature>
<dbReference type="Pfam" id="PF01663">
    <property type="entry name" value="Phosphodiest"/>
    <property type="match status" value="1"/>
</dbReference>
<dbReference type="RefSeq" id="XP_011074025.1">
    <property type="nucleotide sequence ID" value="XM_011075723.2"/>
</dbReference>
<dbReference type="RefSeq" id="XP_011074026.1">
    <property type="nucleotide sequence ID" value="XM_011075724.2"/>
</dbReference>
<dbReference type="InterPro" id="IPR002591">
    <property type="entry name" value="Phosphodiest/P_Trfase"/>
</dbReference>
<feature type="transmembrane region" description="Helical" evidence="11">
    <location>
        <begin position="934"/>
        <end position="955"/>
    </location>
</feature>
<evidence type="ECO:0000256" key="1">
    <source>
        <dbReference type="ARBA" id="ARBA00004477"/>
    </source>
</evidence>
<evidence type="ECO:0000256" key="8">
    <source>
        <dbReference type="ARBA" id="ARBA00022989"/>
    </source>
</evidence>